<dbReference type="EMBL" id="JAENHL010000008">
    <property type="protein sequence ID" value="MBK1869928.1"/>
    <property type="molecule type" value="Genomic_DNA"/>
</dbReference>
<sequence>MTRIVTGAVLTFGATTADYLHEPQGAVVIGDDGRILWRGARRALPEAWRAAPVDDYDDCLILPGFIDAHIHFPQYRMLAAPGKDLLDWLNRFTFPEESRYGDAAYAAAAAEKFLDRLVTNGTTSAMVFSSVHKSCAEALFAAAGTRRMAIMTGKTMMDRDVPQAVRDTPEAGARDSEALYQKWHRRDRLRYVVSPRFAVTSSEAQLRVAGELMQSLPDTLMQTHLSESTGEVARIRALYPNDKDYTDVYDRFGLLSDRSLFAHGVHLSERECARLSETGSIVAHCPTSNMFLGSGLMSMGHLGKPERPVRLALGTDVGGGTSYSMLATLGAAYKVQMLAGYRPTAFELFHLATRGNAERLRLTDEVGSLDDGKWADIVVIDPKATDVLASRQELSQSLEDMLFALAILGDDRAIRATYVAGRKLHERSE</sequence>
<proteinExistence type="predicted"/>
<evidence type="ECO:0000313" key="2">
    <source>
        <dbReference type="Proteomes" id="UP000616151"/>
    </source>
</evidence>
<comment type="caution">
    <text evidence="1">The sequence shown here is derived from an EMBL/GenBank/DDBJ whole genome shotgun (WGS) entry which is preliminary data.</text>
</comment>
<reference evidence="1" key="1">
    <citation type="submission" date="2021-01" db="EMBL/GenBank/DDBJ databases">
        <authorList>
            <person name="Sun Q."/>
        </authorList>
    </citation>
    <scope>NUCLEOTIDE SEQUENCE</scope>
    <source>
        <strain evidence="1">YIM B02566</strain>
    </source>
</reference>
<dbReference type="EC" id="3.5.4.3" evidence="1"/>
<keyword evidence="2" id="KW-1185">Reference proteome</keyword>
<keyword evidence="1" id="KW-0378">Hydrolase</keyword>
<protein>
    <submittedName>
        <fullName evidence="1">Guanine deaminase</fullName>
        <ecNumber evidence="1">3.5.4.3</ecNumber>
    </submittedName>
</protein>
<dbReference type="Proteomes" id="UP000616151">
    <property type="component" value="Unassembled WGS sequence"/>
</dbReference>
<accession>A0ACC5RBD1</accession>
<name>A0ACC5RBD1_9HYPH</name>
<evidence type="ECO:0000313" key="1">
    <source>
        <dbReference type="EMBL" id="MBK1869928.1"/>
    </source>
</evidence>
<organism evidence="1 2">
    <name type="scientific">Taklimakanibacter albus</name>
    <dbReference type="NCBI Taxonomy" id="2800327"/>
    <lineage>
        <taxon>Bacteria</taxon>
        <taxon>Pseudomonadati</taxon>
        <taxon>Pseudomonadota</taxon>
        <taxon>Alphaproteobacteria</taxon>
        <taxon>Hyphomicrobiales</taxon>
        <taxon>Aestuariivirgaceae</taxon>
        <taxon>Taklimakanibacter</taxon>
    </lineage>
</organism>
<gene>
    <name evidence="1" type="primary">guaD</name>
    <name evidence="1" type="ORF">JHL16_26425</name>
</gene>